<dbReference type="InterPro" id="IPR010926">
    <property type="entry name" value="Myosin_TH1"/>
</dbReference>
<dbReference type="FunFam" id="1.25.40.10:FF:000144">
    <property type="entry name" value="Pentatricopeptide repeat-containing protein, mitochondrial"/>
    <property type="match status" value="1"/>
</dbReference>
<dbReference type="GO" id="GO:0016459">
    <property type="term" value="C:myosin complex"/>
    <property type="evidence" value="ECO:0007669"/>
    <property type="project" value="InterPro"/>
</dbReference>
<sequence>MSRFQSSRRIQIETDEDPQPRFDNETLDDDGADASGGMKLRLPNSNVTEDLEPFMGVKVRRKASRHRDYIGDYLDVQSRPYLMKILDKQGDRKVLFADKVLKFTGSGKMKRRILLITDFAIYIVDPNTDALKRRIALAAVEKLCLSELSDNFFAIIIPTEYDLLMASTRKTEIVTVLADAMKNASDYELEVSLSNRFEYNAAAEVVKEVHFEEVEDTSLAIKLMRTYAPHGKPDITRKVFDEIPERTNVICNVMIRSYVNNHFYKDPILMYKSMVSSGVTPDHYTLPYILKACSGSNSLRFGVQIHCPAVKKGLDLTLYTGKWSRSNNGRLDEALEAVSLYSLMEACGLKPNAITIACVLPASLGKRIHEYVVMKGLRPNLSVENALIDMYAKCGCLQEARKVFDEMQIRDVVSWTSMMSAYGRSGKGHESIELFSKMQELALVPDSIAFVSILSACSHAGLLNEGKYYYKLTREEYKIVP</sequence>
<dbReference type="PANTHER" id="PTHR34969:SF1">
    <property type="entry name" value="TH1 DOMAIN-CONTAINING PROTEIN"/>
    <property type="match status" value="1"/>
</dbReference>
<evidence type="ECO:0000259" key="4">
    <source>
        <dbReference type="PROSITE" id="PS51757"/>
    </source>
</evidence>
<evidence type="ECO:0000256" key="3">
    <source>
        <dbReference type="SAM" id="MobiDB-lite"/>
    </source>
</evidence>
<keyword evidence="1" id="KW-0677">Repeat</keyword>
<dbReference type="Gene3D" id="1.25.40.10">
    <property type="entry name" value="Tetratricopeptide repeat domain"/>
    <property type="match status" value="2"/>
</dbReference>
<protein>
    <recommendedName>
        <fullName evidence="4">TH1 domain-containing protein</fullName>
    </recommendedName>
</protein>
<evidence type="ECO:0000256" key="1">
    <source>
        <dbReference type="ARBA" id="ARBA00022737"/>
    </source>
</evidence>
<keyword evidence="6" id="KW-1185">Reference proteome</keyword>
<feature type="repeat" description="PPR" evidence="2">
    <location>
        <begin position="247"/>
        <end position="281"/>
    </location>
</feature>
<feature type="repeat" description="PPR" evidence="2">
    <location>
        <begin position="411"/>
        <end position="445"/>
    </location>
</feature>
<feature type="repeat" description="PPR" evidence="2">
    <location>
        <begin position="380"/>
        <end position="410"/>
    </location>
</feature>
<dbReference type="AlphaFoldDB" id="A0AAV6YB78"/>
<evidence type="ECO:0000313" key="6">
    <source>
        <dbReference type="Proteomes" id="UP000826271"/>
    </source>
</evidence>
<feature type="region of interest" description="Disordered" evidence="3">
    <location>
        <begin position="1"/>
        <end position="42"/>
    </location>
</feature>
<comment type="caution">
    <text evidence="5">The sequence shown here is derived from an EMBL/GenBank/DDBJ whole genome shotgun (WGS) entry which is preliminary data.</text>
</comment>
<dbReference type="GO" id="GO:0003774">
    <property type="term" value="F:cytoskeletal motor activity"/>
    <property type="evidence" value="ECO:0007669"/>
    <property type="project" value="InterPro"/>
</dbReference>
<name>A0AAV6YB78_9LAMI</name>
<dbReference type="EMBL" id="WHWC01000001">
    <property type="protein sequence ID" value="KAG8390357.1"/>
    <property type="molecule type" value="Genomic_DNA"/>
</dbReference>
<feature type="domain" description="TH1" evidence="4">
    <location>
        <begin position="58"/>
        <end position="239"/>
    </location>
</feature>
<gene>
    <name evidence="5" type="ORF">BUALT_Bualt01G0075100</name>
</gene>
<dbReference type="PANTHER" id="PTHR34969">
    <property type="entry name" value="OS01G0621700 PROTEIN"/>
    <property type="match status" value="1"/>
</dbReference>
<dbReference type="Pfam" id="PF01535">
    <property type="entry name" value="PPR"/>
    <property type="match status" value="1"/>
</dbReference>
<dbReference type="InterPro" id="IPR011990">
    <property type="entry name" value="TPR-like_helical_dom_sf"/>
</dbReference>
<evidence type="ECO:0000313" key="5">
    <source>
        <dbReference type="EMBL" id="KAG8390357.1"/>
    </source>
</evidence>
<reference evidence="5" key="1">
    <citation type="submission" date="2019-10" db="EMBL/GenBank/DDBJ databases">
        <authorList>
            <person name="Zhang R."/>
            <person name="Pan Y."/>
            <person name="Wang J."/>
            <person name="Ma R."/>
            <person name="Yu S."/>
        </authorList>
    </citation>
    <scope>NUCLEOTIDE SEQUENCE</scope>
    <source>
        <strain evidence="5">LA-IB0</strain>
        <tissue evidence="5">Leaf</tissue>
    </source>
</reference>
<accession>A0AAV6YB78</accession>
<dbReference type="InterPro" id="IPR002885">
    <property type="entry name" value="PPR_rpt"/>
</dbReference>
<dbReference type="PROSITE" id="PS51375">
    <property type="entry name" value="PPR"/>
    <property type="match status" value="3"/>
</dbReference>
<dbReference type="Proteomes" id="UP000826271">
    <property type="component" value="Unassembled WGS sequence"/>
</dbReference>
<evidence type="ECO:0000256" key="2">
    <source>
        <dbReference type="PROSITE-ProRule" id="PRU00708"/>
    </source>
</evidence>
<dbReference type="NCBIfam" id="TIGR00756">
    <property type="entry name" value="PPR"/>
    <property type="match status" value="3"/>
</dbReference>
<proteinExistence type="predicted"/>
<dbReference type="Pfam" id="PF13041">
    <property type="entry name" value="PPR_2"/>
    <property type="match status" value="1"/>
</dbReference>
<organism evidence="5 6">
    <name type="scientific">Buddleja alternifolia</name>
    <dbReference type="NCBI Taxonomy" id="168488"/>
    <lineage>
        <taxon>Eukaryota</taxon>
        <taxon>Viridiplantae</taxon>
        <taxon>Streptophyta</taxon>
        <taxon>Embryophyta</taxon>
        <taxon>Tracheophyta</taxon>
        <taxon>Spermatophyta</taxon>
        <taxon>Magnoliopsida</taxon>
        <taxon>eudicotyledons</taxon>
        <taxon>Gunneridae</taxon>
        <taxon>Pentapetalae</taxon>
        <taxon>asterids</taxon>
        <taxon>lamiids</taxon>
        <taxon>Lamiales</taxon>
        <taxon>Scrophulariaceae</taxon>
        <taxon>Buddlejeae</taxon>
        <taxon>Buddleja</taxon>
    </lineage>
</organism>
<dbReference type="PROSITE" id="PS51757">
    <property type="entry name" value="TH1"/>
    <property type="match status" value="1"/>
</dbReference>
<dbReference type="Pfam" id="PF06017">
    <property type="entry name" value="Myosin_TH1"/>
    <property type="match status" value="1"/>
</dbReference>